<dbReference type="PaxDb" id="73239-Q7RT50"/>
<dbReference type="InParanoid" id="Q7RT50"/>
<gene>
    <name evidence="1" type="ORF">PY00151</name>
</gene>
<proteinExistence type="predicted"/>
<comment type="caution">
    <text evidence="1">The sequence shown here is derived from an EMBL/GenBank/DDBJ whole genome shotgun (WGS) entry which is preliminary data.</text>
</comment>
<dbReference type="Proteomes" id="UP000008553">
    <property type="component" value="Unassembled WGS sequence"/>
</dbReference>
<name>Q7RT50_PLAYO</name>
<evidence type="ECO:0000313" key="1">
    <source>
        <dbReference type="EMBL" id="EAA20842.1"/>
    </source>
</evidence>
<accession>Q7RT50</accession>
<feature type="non-terminal residue" evidence="1">
    <location>
        <position position="1"/>
    </location>
</feature>
<evidence type="ECO:0000313" key="2">
    <source>
        <dbReference type="Proteomes" id="UP000008553"/>
    </source>
</evidence>
<keyword evidence="2" id="KW-1185">Reference proteome</keyword>
<protein>
    <submittedName>
        <fullName evidence="1">Uncharacterized protein</fullName>
    </submittedName>
</protein>
<dbReference type="EMBL" id="AABL01000039">
    <property type="protein sequence ID" value="EAA20842.1"/>
    <property type="molecule type" value="Genomic_DNA"/>
</dbReference>
<dbReference type="AlphaFoldDB" id="Q7RT50"/>
<reference evidence="1 2" key="1">
    <citation type="journal article" date="2002" name="Nature">
        <title>Genome sequence and comparative analysis of the model rodent malaria parasite Plasmodium yoelii yoelii.</title>
        <authorList>
            <person name="Carlton J.M."/>
            <person name="Angiuoli S.V."/>
            <person name="Suh B.B."/>
            <person name="Kooij T.W."/>
            <person name="Pertea M."/>
            <person name="Silva J.C."/>
            <person name="Ermolaeva M.D."/>
            <person name="Allen J.E."/>
            <person name="Selengut J.D."/>
            <person name="Koo H.L."/>
            <person name="Peterson J.D."/>
            <person name="Pop M."/>
            <person name="Kosack D.S."/>
            <person name="Shumway M.F."/>
            <person name="Bidwell S.L."/>
            <person name="Shallom S.J."/>
            <person name="van Aken S.E."/>
            <person name="Riedmuller S.B."/>
            <person name="Feldblyum T.V."/>
            <person name="Cho J.K."/>
            <person name="Quackenbush J."/>
            <person name="Sedegah M."/>
            <person name="Shoaibi A."/>
            <person name="Cummings L.M."/>
            <person name="Florens L."/>
            <person name="Yates J.R."/>
            <person name="Raine J.D."/>
            <person name="Sinden R.E."/>
            <person name="Harris M.A."/>
            <person name="Cunningham D.A."/>
            <person name="Preiser P.R."/>
            <person name="Bergman L.W."/>
            <person name="Vaidya A.B."/>
            <person name="van Lin L.H."/>
            <person name="Janse C.J."/>
            <person name="Waters A.P."/>
            <person name="Smith H.O."/>
            <person name="White O.R."/>
            <person name="Salzberg S.L."/>
            <person name="Venter J.C."/>
            <person name="Fraser C.M."/>
            <person name="Hoffman S.L."/>
            <person name="Gardner M.J."/>
            <person name="Carucci D.J."/>
        </authorList>
    </citation>
    <scope>NUCLEOTIDE SEQUENCE [LARGE SCALE GENOMIC DNA]</scope>
    <source>
        <strain evidence="1 2">17XNL</strain>
    </source>
</reference>
<sequence>ILSRGLHKKCFKIYNRGICVFFRCI</sequence>
<organism evidence="1 2">
    <name type="scientific">Plasmodium yoelii yoelii</name>
    <dbReference type="NCBI Taxonomy" id="73239"/>
    <lineage>
        <taxon>Eukaryota</taxon>
        <taxon>Sar</taxon>
        <taxon>Alveolata</taxon>
        <taxon>Apicomplexa</taxon>
        <taxon>Aconoidasida</taxon>
        <taxon>Haemosporida</taxon>
        <taxon>Plasmodiidae</taxon>
        <taxon>Plasmodium</taxon>
        <taxon>Plasmodium (Vinckeia)</taxon>
    </lineage>
</organism>